<feature type="domain" description="AMP-binding enzyme C-terminal" evidence="4">
    <location>
        <begin position="425"/>
        <end position="500"/>
    </location>
</feature>
<dbReference type="Pfam" id="PF13193">
    <property type="entry name" value="AMP-binding_C"/>
    <property type="match status" value="1"/>
</dbReference>
<dbReference type="SUPFAM" id="SSF56801">
    <property type="entry name" value="Acetyl-CoA synthetase-like"/>
    <property type="match status" value="1"/>
</dbReference>
<organism evidence="5 6">
    <name type="scientific">Mumia zhuanghuii</name>
    <dbReference type="NCBI Taxonomy" id="2585211"/>
    <lineage>
        <taxon>Bacteria</taxon>
        <taxon>Bacillati</taxon>
        <taxon>Actinomycetota</taxon>
        <taxon>Actinomycetes</taxon>
        <taxon>Propionibacteriales</taxon>
        <taxon>Nocardioidaceae</taxon>
        <taxon>Mumia</taxon>
    </lineage>
</organism>
<evidence type="ECO:0000256" key="2">
    <source>
        <dbReference type="ARBA" id="ARBA00022598"/>
    </source>
</evidence>
<dbReference type="PANTHER" id="PTHR43767">
    <property type="entry name" value="LONG-CHAIN-FATTY-ACID--COA LIGASE"/>
    <property type="match status" value="1"/>
</dbReference>
<keyword evidence="2 5" id="KW-0436">Ligase</keyword>
<evidence type="ECO:0000313" key="5">
    <source>
        <dbReference type="EMBL" id="KAA1422630.1"/>
    </source>
</evidence>
<feature type="domain" description="AMP-dependent synthetase/ligase" evidence="3">
    <location>
        <begin position="27"/>
        <end position="375"/>
    </location>
</feature>
<evidence type="ECO:0000259" key="3">
    <source>
        <dbReference type="Pfam" id="PF00501"/>
    </source>
</evidence>
<dbReference type="InterPro" id="IPR020845">
    <property type="entry name" value="AMP-binding_CS"/>
</dbReference>
<dbReference type="InterPro" id="IPR050237">
    <property type="entry name" value="ATP-dep_AMP-bd_enzyme"/>
</dbReference>
<dbReference type="InterPro" id="IPR042099">
    <property type="entry name" value="ANL_N_sf"/>
</dbReference>
<name>A0A5Q6RX50_9ACTN</name>
<dbReference type="Gene3D" id="3.30.300.30">
    <property type="match status" value="1"/>
</dbReference>
<dbReference type="PANTHER" id="PTHR43767:SF12">
    <property type="entry name" value="AMP-DEPENDENT SYNTHETASE AND LIGASE"/>
    <property type="match status" value="1"/>
</dbReference>
<gene>
    <name evidence="5" type="ORF">FE697_010585</name>
</gene>
<dbReference type="GO" id="GO:0016877">
    <property type="term" value="F:ligase activity, forming carbon-sulfur bonds"/>
    <property type="evidence" value="ECO:0007669"/>
    <property type="project" value="UniProtKB-ARBA"/>
</dbReference>
<accession>A0A5Q6RX50</accession>
<comment type="similarity">
    <text evidence="1">Belongs to the ATP-dependent AMP-binding enzyme family.</text>
</comment>
<reference evidence="5 6" key="1">
    <citation type="submission" date="2019-09" db="EMBL/GenBank/DDBJ databases">
        <title>Mumia zhuanghuii sp. nov. isolated from the intestinal contents of plateau pika (Ochotona curzoniae) in the Qinghai-Tibet plateau of China.</title>
        <authorList>
            <person name="Tian Z."/>
        </authorList>
    </citation>
    <scope>NUCLEOTIDE SEQUENCE [LARGE SCALE GENOMIC DNA]</scope>
    <source>
        <strain evidence="6">350</strain>
    </source>
</reference>
<comment type="caution">
    <text evidence="5">The sequence shown here is derived from an EMBL/GenBank/DDBJ whole genome shotgun (WGS) entry which is preliminary data.</text>
</comment>
<proteinExistence type="inferred from homology"/>
<sequence>MIQVASVTPVTLVRGGLLSNVATAVFEHAGTEPDRVAVRAAGAEITFGALRDAVASFAKRVVDAGVSPGDRVLLVAPTIPEFVAAYYGLHAAGATLITMNVMATAPEMEYVIDDAGVSLVVAWQANAEAAEKAATGRGLPFWTIDPLADWDTADQLDQPVDLPDDATAIIIYTSGTTGRPKGAELAVSGIAAIVDAAEHVLEFSEDDRSGTALPLFHVFGQIMVMHLAISFGTSVSLLHPFDPRRLVEMIRDDELTVVSGVPTMWVAMLHAAGDASPEDFARLRLASSGGASLPVEVIRAFEDRFGTRIREGYGLSETCGWATFAPLETEPKIGAVGRAVHNVDIEIRDLDGSALPTGEVGEVWIRGPIVMKGYWNRPEATAAVLQDGWLRTGDLGTLDDDGDLRIVDRLKDLIIRGGYNVYPSEVEEVLYEHPAIVEAAVVGVADPTYGEEIGAVIVLAAGAEVEPEELRAWAKERLSAYKVPRLFQFADALPKGPSGKILKRAIDRDALTGPRGPGL</sequence>
<dbReference type="Pfam" id="PF00501">
    <property type="entry name" value="AMP-binding"/>
    <property type="match status" value="1"/>
</dbReference>
<evidence type="ECO:0000259" key="4">
    <source>
        <dbReference type="Pfam" id="PF13193"/>
    </source>
</evidence>
<evidence type="ECO:0000256" key="1">
    <source>
        <dbReference type="ARBA" id="ARBA00006432"/>
    </source>
</evidence>
<dbReference type="PROSITE" id="PS00455">
    <property type="entry name" value="AMP_BINDING"/>
    <property type="match status" value="1"/>
</dbReference>
<dbReference type="EMBL" id="VDFQ02000003">
    <property type="protein sequence ID" value="KAA1422630.1"/>
    <property type="molecule type" value="Genomic_DNA"/>
</dbReference>
<dbReference type="Proteomes" id="UP000307768">
    <property type="component" value="Unassembled WGS sequence"/>
</dbReference>
<dbReference type="InterPro" id="IPR000873">
    <property type="entry name" value="AMP-dep_synth/lig_dom"/>
</dbReference>
<dbReference type="OrthoDB" id="9803968at2"/>
<evidence type="ECO:0000313" key="6">
    <source>
        <dbReference type="Proteomes" id="UP000307768"/>
    </source>
</evidence>
<dbReference type="InterPro" id="IPR025110">
    <property type="entry name" value="AMP-bd_C"/>
</dbReference>
<dbReference type="AlphaFoldDB" id="A0A5Q6RX50"/>
<protein>
    <submittedName>
        <fullName evidence="5">Long-chain fatty acid--CoA ligase</fullName>
    </submittedName>
</protein>
<dbReference type="FunFam" id="3.30.300.30:FF:000008">
    <property type="entry name" value="2,3-dihydroxybenzoate-AMP ligase"/>
    <property type="match status" value="1"/>
</dbReference>
<dbReference type="Gene3D" id="3.40.50.12780">
    <property type="entry name" value="N-terminal domain of ligase-like"/>
    <property type="match status" value="1"/>
</dbReference>
<dbReference type="InterPro" id="IPR045851">
    <property type="entry name" value="AMP-bd_C_sf"/>
</dbReference>